<keyword evidence="11 16" id="KW-0472">Membrane</keyword>
<feature type="transmembrane region" description="Helical" evidence="16">
    <location>
        <begin position="56"/>
        <end position="75"/>
    </location>
</feature>
<feature type="transmembrane region" description="Helical" evidence="16">
    <location>
        <begin position="21"/>
        <end position="44"/>
    </location>
</feature>
<dbReference type="NCBIfam" id="TIGR02614">
    <property type="entry name" value="ftsW"/>
    <property type="match status" value="1"/>
</dbReference>
<evidence type="ECO:0000256" key="9">
    <source>
        <dbReference type="ARBA" id="ARBA00022984"/>
    </source>
</evidence>
<keyword evidence="12 16" id="KW-0131">Cell cycle</keyword>
<dbReference type="PANTHER" id="PTHR30474">
    <property type="entry name" value="CELL CYCLE PROTEIN"/>
    <property type="match status" value="1"/>
</dbReference>
<evidence type="ECO:0000256" key="4">
    <source>
        <dbReference type="ARBA" id="ARBA00022618"/>
    </source>
</evidence>
<evidence type="ECO:0000256" key="10">
    <source>
        <dbReference type="ARBA" id="ARBA00022989"/>
    </source>
</evidence>
<keyword evidence="3 16" id="KW-1003">Cell membrane</keyword>
<feature type="transmembrane region" description="Helical" evidence="16">
    <location>
        <begin position="175"/>
        <end position="192"/>
    </location>
</feature>
<dbReference type="EC" id="2.4.99.28" evidence="16"/>
<comment type="catalytic activity">
    <reaction evidence="15 16">
        <text>[GlcNAc-(1-&gt;4)-Mur2Ac(oyl-L-Ala-gamma-D-Glu-L-Lys-D-Ala-D-Ala)](n)-di-trans,octa-cis-undecaprenyl diphosphate + beta-D-GlcNAc-(1-&gt;4)-Mur2Ac(oyl-L-Ala-gamma-D-Glu-L-Lys-D-Ala-D-Ala)-di-trans,octa-cis-undecaprenyl diphosphate = [GlcNAc-(1-&gt;4)-Mur2Ac(oyl-L-Ala-gamma-D-Glu-L-Lys-D-Ala-D-Ala)](n+1)-di-trans,octa-cis-undecaprenyl diphosphate + di-trans,octa-cis-undecaprenyl diphosphate + H(+)</text>
        <dbReference type="Rhea" id="RHEA:23708"/>
        <dbReference type="Rhea" id="RHEA-COMP:9602"/>
        <dbReference type="Rhea" id="RHEA-COMP:9603"/>
        <dbReference type="ChEBI" id="CHEBI:15378"/>
        <dbReference type="ChEBI" id="CHEBI:58405"/>
        <dbReference type="ChEBI" id="CHEBI:60033"/>
        <dbReference type="ChEBI" id="CHEBI:78435"/>
        <dbReference type="EC" id="2.4.99.28"/>
    </reaction>
</comment>
<keyword evidence="4 16" id="KW-0132">Cell division</keyword>
<evidence type="ECO:0000256" key="5">
    <source>
        <dbReference type="ARBA" id="ARBA00022676"/>
    </source>
</evidence>
<organism evidence="17 18">
    <name type="scientific">Vitreoscilla massiliensis</name>
    <dbReference type="NCBI Taxonomy" id="1689272"/>
    <lineage>
        <taxon>Bacteria</taxon>
        <taxon>Pseudomonadati</taxon>
        <taxon>Pseudomonadota</taxon>
        <taxon>Betaproteobacteria</taxon>
        <taxon>Neisseriales</taxon>
        <taxon>Neisseriaceae</taxon>
        <taxon>Vitreoscilla</taxon>
    </lineage>
</organism>
<evidence type="ECO:0000256" key="14">
    <source>
        <dbReference type="ARBA" id="ARBA00038053"/>
    </source>
</evidence>
<dbReference type="Pfam" id="PF01098">
    <property type="entry name" value="FTSW_RODA_SPOVE"/>
    <property type="match status" value="1"/>
</dbReference>
<dbReference type="InterPro" id="IPR013437">
    <property type="entry name" value="FtsW"/>
</dbReference>
<dbReference type="InterPro" id="IPR001182">
    <property type="entry name" value="FtsW/RodA"/>
</dbReference>
<keyword evidence="13 16" id="KW-0961">Cell wall biogenesis/degradation</keyword>
<dbReference type="InterPro" id="IPR018365">
    <property type="entry name" value="Cell_cycle_FtsW-rel_CS"/>
</dbReference>
<feature type="transmembrane region" description="Helical" evidence="16">
    <location>
        <begin position="354"/>
        <end position="374"/>
    </location>
</feature>
<protein>
    <recommendedName>
        <fullName evidence="16">Probable peptidoglycan glycosyltransferase FtsW</fullName>
        <shortName evidence="16">PGT</shortName>
        <ecNumber evidence="16">2.4.99.28</ecNumber>
    </recommendedName>
    <alternativeName>
        <fullName evidence="16">Cell division protein FtsW</fullName>
    </alternativeName>
    <alternativeName>
        <fullName evidence="16">Cell wall polymerase</fullName>
    </alternativeName>
    <alternativeName>
        <fullName evidence="16">Peptidoglycan polymerase</fullName>
        <shortName evidence="16">PG polymerase</shortName>
    </alternativeName>
</protein>
<evidence type="ECO:0000256" key="13">
    <source>
        <dbReference type="ARBA" id="ARBA00023316"/>
    </source>
</evidence>
<accession>A0ABY4DXW7</accession>
<keyword evidence="9 16" id="KW-0573">Peptidoglycan synthesis</keyword>
<keyword evidence="10 16" id="KW-1133">Transmembrane helix</keyword>
<reference evidence="17 18" key="1">
    <citation type="journal article" date="2022" name="Res Sq">
        <title>Evolution of multicellular longitudinally dividing oral cavity symbionts (Neisseriaceae).</title>
        <authorList>
            <person name="Nyongesa S."/>
            <person name="Weber P."/>
            <person name="Bernet E."/>
            <person name="Pullido F."/>
            <person name="Nieckarz M."/>
            <person name="Delaby M."/>
            <person name="Nieves C."/>
            <person name="Viehboeck T."/>
            <person name="Krause N."/>
            <person name="Rivera-Millot A."/>
            <person name="Nakamura A."/>
            <person name="Vischer N."/>
            <person name="VanNieuwenhze M."/>
            <person name="Brun Y."/>
            <person name="Cava F."/>
            <person name="Bulgheresi S."/>
            <person name="Veyrier F."/>
        </authorList>
    </citation>
    <scope>NUCLEOTIDE SEQUENCE [LARGE SCALE GENOMIC DNA]</scope>
    <source>
        <strain evidence="17 18">SN4</strain>
    </source>
</reference>
<evidence type="ECO:0000256" key="7">
    <source>
        <dbReference type="ARBA" id="ARBA00022692"/>
    </source>
</evidence>
<evidence type="ECO:0000313" key="18">
    <source>
        <dbReference type="Proteomes" id="UP000832011"/>
    </source>
</evidence>
<feature type="transmembrane region" description="Helical" evidence="16">
    <location>
        <begin position="153"/>
        <end position="169"/>
    </location>
</feature>
<evidence type="ECO:0000256" key="11">
    <source>
        <dbReference type="ARBA" id="ARBA00023136"/>
    </source>
</evidence>
<feature type="transmembrane region" description="Helical" evidence="16">
    <location>
        <begin position="197"/>
        <end position="217"/>
    </location>
</feature>
<evidence type="ECO:0000256" key="6">
    <source>
        <dbReference type="ARBA" id="ARBA00022679"/>
    </source>
</evidence>
<comment type="subcellular location">
    <subcellularLocation>
        <location evidence="16">Cell inner membrane</location>
        <topology evidence="16">Multi-pass membrane protein</topology>
    </subcellularLocation>
    <subcellularLocation>
        <location evidence="1">Cell membrane</location>
        <topology evidence="1">Multi-pass membrane protein</topology>
    </subcellularLocation>
    <text evidence="16">Localizes to the division septum.</text>
</comment>
<dbReference type="HAMAP" id="MF_00913">
    <property type="entry name" value="PGT_FtsW_proteobact"/>
    <property type="match status" value="1"/>
</dbReference>
<dbReference type="Proteomes" id="UP000832011">
    <property type="component" value="Chromosome"/>
</dbReference>
<keyword evidence="6 16" id="KW-0808">Transferase</keyword>
<evidence type="ECO:0000313" key="17">
    <source>
        <dbReference type="EMBL" id="UOO88109.1"/>
    </source>
</evidence>
<keyword evidence="16" id="KW-0997">Cell inner membrane</keyword>
<evidence type="ECO:0000256" key="8">
    <source>
        <dbReference type="ARBA" id="ARBA00022960"/>
    </source>
</evidence>
<evidence type="ECO:0000256" key="16">
    <source>
        <dbReference type="HAMAP-Rule" id="MF_00913"/>
    </source>
</evidence>
<sequence>MSTRASSKLLDRTLLKNGVTFDWSLLWMIVLMTAFSVTMIFSASIEHAEFNYQDRYYFVERQLIFLSIGYAVLLAMLKTPTRTLHKFMWLILGFSFLLLVGVLFGREINGAKRWINIGPFNIQPTEIFKIAIILYLGSFLTRRVDILTKFSKVWFVGIPIGLGLGLIILEPDFGSFVVVSVIAVGLLFIGGLPMGWFLAIVALGASAMVGLIITSPYRMHRVTGFLNPWEDPFGKGYQLTHALMAFARGEWLGVGLGGSVEKRFYLPEAHTDFIAAVIGEELGFAGLILLIVCYMWLVWRAFSIGKQARDLEQYFSAYTAKGIGIWIGIQSFFNLGVNLGLLPTKGLTLPLMSYGGSAVIVMLMCMGILLRIDWENRRIMRGYKV</sequence>
<dbReference type="EMBL" id="CP091511">
    <property type="protein sequence ID" value="UOO88109.1"/>
    <property type="molecule type" value="Genomic_DNA"/>
</dbReference>
<keyword evidence="5 16" id="KW-0328">Glycosyltransferase</keyword>
<evidence type="ECO:0000256" key="1">
    <source>
        <dbReference type="ARBA" id="ARBA00004651"/>
    </source>
</evidence>
<evidence type="ECO:0000256" key="12">
    <source>
        <dbReference type="ARBA" id="ARBA00023306"/>
    </source>
</evidence>
<keyword evidence="18" id="KW-1185">Reference proteome</keyword>
<proteinExistence type="inferred from homology"/>
<dbReference type="PANTHER" id="PTHR30474:SF2">
    <property type="entry name" value="PEPTIDOGLYCAN GLYCOSYLTRANSFERASE FTSW-RELATED"/>
    <property type="match status" value="1"/>
</dbReference>
<gene>
    <name evidence="16 17" type="primary">ftsW</name>
    <name evidence="17" type="ORF">LVJ82_11480</name>
</gene>
<dbReference type="RefSeq" id="WP_058356456.1">
    <property type="nucleotide sequence ID" value="NZ_CABKVG010000009.1"/>
</dbReference>
<evidence type="ECO:0000256" key="3">
    <source>
        <dbReference type="ARBA" id="ARBA00022475"/>
    </source>
</evidence>
<comment type="similarity">
    <text evidence="14 16">Belongs to the SEDS family. FtsW subfamily.</text>
</comment>
<keyword evidence="7 16" id="KW-0812">Transmembrane</keyword>
<comment type="pathway">
    <text evidence="2 16">Cell wall biogenesis; peptidoglycan biosynthesis.</text>
</comment>
<name>A0ABY4DXW7_9NEIS</name>
<evidence type="ECO:0000256" key="2">
    <source>
        <dbReference type="ARBA" id="ARBA00004752"/>
    </source>
</evidence>
<dbReference type="PROSITE" id="PS00428">
    <property type="entry name" value="FTSW_RODA_SPOVE"/>
    <property type="match status" value="1"/>
</dbReference>
<feature type="transmembrane region" description="Helical" evidence="16">
    <location>
        <begin position="282"/>
        <end position="302"/>
    </location>
</feature>
<feature type="transmembrane region" description="Helical" evidence="16">
    <location>
        <begin position="87"/>
        <end position="105"/>
    </location>
</feature>
<evidence type="ECO:0000256" key="15">
    <source>
        <dbReference type="ARBA" id="ARBA00049902"/>
    </source>
</evidence>
<comment type="function">
    <text evidence="16">Peptidoglycan polymerase that is essential for cell division.</text>
</comment>
<keyword evidence="8 16" id="KW-0133">Cell shape</keyword>